<dbReference type="AlphaFoldDB" id="A0A6M1STB0"/>
<sequence>MPAIVRAQMFSVGEEEPRFNIPSTIIYVGLESIDVSYSGPASLNSGGQFEFTGTILRAGYKNRFVNFRIGSGGGITGLEHASYFDAGGDLNVFLDLYKSEKLSLLLPVRISSRFVNMTNSENYYPRFNSFRFGSLAAGVGPKLLLRPMDKLRIHIGGIPSYGFGFASAGSDGGSYASVALNGQLYFDRLFGDSGLSIGYKYFYRSYDIDQNVYDYKIRGHNIEIGFTF</sequence>
<accession>A0A6M1STB0</accession>
<evidence type="ECO:0000313" key="1">
    <source>
        <dbReference type="EMBL" id="NGP87168.1"/>
    </source>
</evidence>
<evidence type="ECO:0000313" key="2">
    <source>
        <dbReference type="Proteomes" id="UP000479132"/>
    </source>
</evidence>
<reference evidence="1 2" key="1">
    <citation type="submission" date="2020-02" db="EMBL/GenBank/DDBJ databases">
        <title>Aliifodinibius halophilus 2W32, complete genome.</title>
        <authorList>
            <person name="Li Y."/>
            <person name="Wu S."/>
        </authorList>
    </citation>
    <scope>NUCLEOTIDE SEQUENCE [LARGE SCALE GENOMIC DNA]</scope>
    <source>
        <strain evidence="1 2">2W32</strain>
    </source>
</reference>
<comment type="caution">
    <text evidence="1">The sequence shown here is derived from an EMBL/GenBank/DDBJ whole genome shotgun (WGS) entry which is preliminary data.</text>
</comment>
<dbReference type="Proteomes" id="UP000479132">
    <property type="component" value="Unassembled WGS sequence"/>
</dbReference>
<keyword evidence="2" id="KW-1185">Reference proteome</keyword>
<gene>
    <name evidence="1" type="ORF">G3569_02280</name>
</gene>
<name>A0A6M1STB0_9BACT</name>
<dbReference type="EMBL" id="JAALLS010000002">
    <property type="protein sequence ID" value="NGP87168.1"/>
    <property type="molecule type" value="Genomic_DNA"/>
</dbReference>
<evidence type="ECO:0008006" key="3">
    <source>
        <dbReference type="Google" id="ProtNLM"/>
    </source>
</evidence>
<dbReference type="RefSeq" id="WP_165265676.1">
    <property type="nucleotide sequence ID" value="NZ_JAALLS010000002.1"/>
</dbReference>
<proteinExistence type="predicted"/>
<organism evidence="1 2">
    <name type="scientific">Fodinibius halophilus</name>
    <dbReference type="NCBI Taxonomy" id="1736908"/>
    <lineage>
        <taxon>Bacteria</taxon>
        <taxon>Pseudomonadati</taxon>
        <taxon>Balneolota</taxon>
        <taxon>Balneolia</taxon>
        <taxon>Balneolales</taxon>
        <taxon>Balneolaceae</taxon>
        <taxon>Fodinibius</taxon>
    </lineage>
</organism>
<protein>
    <recommendedName>
        <fullName evidence="3">Outer membrane protein beta-barrel domain-containing protein</fullName>
    </recommendedName>
</protein>